<comment type="caution">
    <text evidence="2">The sequence shown here is derived from an EMBL/GenBank/DDBJ whole genome shotgun (WGS) entry which is preliminary data.</text>
</comment>
<proteinExistence type="predicted"/>
<sequence length="231" mass="25933">MRLSDLSSSNYMKRWTKDAKLGTLVDSNGEPVHVECYPSLCWQSSELTCMVLKIAINGVFSTKCMEFTKGCLARVQEEVDNFLKADLEEVTDLEGDKNLSTTKVGEVTNQDLAGANITLHYEPRKKRNGKVGRIKGALEKGKEKKRTCPKQNGLLWFGLIVICDSVYCFGPYYGRLWFDGFSKEDMNHMMNSITVKWGGDGIELIYVGRIRGSPLNLNGDGGGDGRWEPKW</sequence>
<accession>A0A7J7NWS1</accession>
<gene>
    <name evidence="2" type="ORF">GIB67_042161</name>
</gene>
<keyword evidence="1" id="KW-0812">Transmembrane</keyword>
<reference evidence="2 3" key="1">
    <citation type="journal article" date="2020" name="IScience">
        <title>Genome Sequencing of the Endangered Kingdonia uniflora (Circaeasteraceae, Ranunculales) Reveals Potential Mechanisms of Evolutionary Specialization.</title>
        <authorList>
            <person name="Sun Y."/>
            <person name="Deng T."/>
            <person name="Zhang A."/>
            <person name="Moore M.J."/>
            <person name="Landis J.B."/>
            <person name="Lin N."/>
            <person name="Zhang H."/>
            <person name="Zhang X."/>
            <person name="Huang J."/>
            <person name="Zhang X."/>
            <person name="Sun H."/>
            <person name="Wang H."/>
        </authorList>
    </citation>
    <scope>NUCLEOTIDE SEQUENCE [LARGE SCALE GENOMIC DNA]</scope>
    <source>
        <strain evidence="2">TB1705</strain>
        <tissue evidence="2">Leaf</tissue>
    </source>
</reference>
<name>A0A7J7NWS1_9MAGN</name>
<keyword evidence="1" id="KW-0472">Membrane</keyword>
<organism evidence="2 3">
    <name type="scientific">Kingdonia uniflora</name>
    <dbReference type="NCBI Taxonomy" id="39325"/>
    <lineage>
        <taxon>Eukaryota</taxon>
        <taxon>Viridiplantae</taxon>
        <taxon>Streptophyta</taxon>
        <taxon>Embryophyta</taxon>
        <taxon>Tracheophyta</taxon>
        <taxon>Spermatophyta</taxon>
        <taxon>Magnoliopsida</taxon>
        <taxon>Ranunculales</taxon>
        <taxon>Circaeasteraceae</taxon>
        <taxon>Kingdonia</taxon>
    </lineage>
</organism>
<feature type="transmembrane region" description="Helical" evidence="1">
    <location>
        <begin position="154"/>
        <end position="173"/>
    </location>
</feature>
<evidence type="ECO:0000313" key="3">
    <source>
        <dbReference type="Proteomes" id="UP000541444"/>
    </source>
</evidence>
<dbReference type="Proteomes" id="UP000541444">
    <property type="component" value="Unassembled WGS sequence"/>
</dbReference>
<evidence type="ECO:0000256" key="1">
    <source>
        <dbReference type="SAM" id="Phobius"/>
    </source>
</evidence>
<dbReference type="AlphaFoldDB" id="A0A7J7NWS1"/>
<evidence type="ECO:0000313" key="2">
    <source>
        <dbReference type="EMBL" id="KAF6171646.1"/>
    </source>
</evidence>
<keyword evidence="1" id="KW-1133">Transmembrane helix</keyword>
<protein>
    <submittedName>
        <fullName evidence="2">Uncharacterized protein</fullName>
    </submittedName>
</protein>
<dbReference type="EMBL" id="JACGCM010000465">
    <property type="protein sequence ID" value="KAF6171646.1"/>
    <property type="molecule type" value="Genomic_DNA"/>
</dbReference>
<keyword evidence="3" id="KW-1185">Reference proteome</keyword>